<feature type="region of interest" description="Disordered" evidence="1">
    <location>
        <begin position="1"/>
        <end position="54"/>
    </location>
</feature>
<keyword evidence="4" id="KW-1185">Reference proteome</keyword>
<feature type="region of interest" description="Disordered" evidence="1">
    <location>
        <begin position="813"/>
        <end position="839"/>
    </location>
</feature>
<evidence type="ECO:0000256" key="1">
    <source>
        <dbReference type="SAM" id="MobiDB-lite"/>
    </source>
</evidence>
<evidence type="ECO:0000259" key="2">
    <source>
        <dbReference type="PROSITE" id="PS50812"/>
    </source>
</evidence>
<comment type="caution">
    <text evidence="3">The sequence shown here is derived from an EMBL/GenBank/DDBJ whole genome shotgun (WGS) entry which is preliminary data.</text>
</comment>
<dbReference type="SUPFAM" id="SSF63748">
    <property type="entry name" value="Tudor/PWWP/MBT"/>
    <property type="match status" value="1"/>
</dbReference>
<evidence type="ECO:0000313" key="4">
    <source>
        <dbReference type="Proteomes" id="UP000237347"/>
    </source>
</evidence>
<dbReference type="EMBL" id="PKMF04000379">
    <property type="protein sequence ID" value="KAK7834964.1"/>
    <property type="molecule type" value="Genomic_DNA"/>
</dbReference>
<feature type="region of interest" description="Disordered" evidence="1">
    <location>
        <begin position="229"/>
        <end position="254"/>
    </location>
</feature>
<feature type="region of interest" description="Disordered" evidence="1">
    <location>
        <begin position="628"/>
        <end position="788"/>
    </location>
</feature>
<dbReference type="Proteomes" id="UP000237347">
    <property type="component" value="Unassembled WGS sequence"/>
</dbReference>
<keyword evidence="3" id="KW-0418">Kinase</keyword>
<dbReference type="PROSITE" id="PS50812">
    <property type="entry name" value="PWWP"/>
    <property type="match status" value="1"/>
</dbReference>
<dbReference type="Gene3D" id="2.30.30.140">
    <property type="match status" value="1"/>
</dbReference>
<feature type="compositionally biased region" description="Low complexity" evidence="1">
    <location>
        <begin position="1086"/>
        <end position="1095"/>
    </location>
</feature>
<dbReference type="CDD" id="cd05162">
    <property type="entry name" value="PWWP"/>
    <property type="match status" value="1"/>
</dbReference>
<accession>A0AAW0K6M2</accession>
<dbReference type="GO" id="GO:0016301">
    <property type="term" value="F:kinase activity"/>
    <property type="evidence" value="ECO:0007669"/>
    <property type="project" value="UniProtKB-KW"/>
</dbReference>
<feature type="compositionally biased region" description="Low complexity" evidence="1">
    <location>
        <begin position="637"/>
        <end position="649"/>
    </location>
</feature>
<protein>
    <submittedName>
        <fullName evidence="3">Serine/threonine-protein kinase atm</fullName>
    </submittedName>
</protein>
<gene>
    <name evidence="3" type="primary">ATM_5</name>
    <name evidence="3" type="ORF">CFP56_023973</name>
</gene>
<dbReference type="PANTHER" id="PTHR42851:SF19">
    <property type="entry name" value="PWWP DOMAIN-CONTAINING PROTEIN 2-RELATED"/>
    <property type="match status" value="1"/>
</dbReference>
<dbReference type="Pfam" id="PF00855">
    <property type="entry name" value="PWWP"/>
    <property type="match status" value="1"/>
</dbReference>
<dbReference type="InterPro" id="IPR000313">
    <property type="entry name" value="PWWP_dom"/>
</dbReference>
<feature type="domain" description="PWWP" evidence="2">
    <location>
        <begin position="414"/>
        <end position="469"/>
    </location>
</feature>
<feature type="region of interest" description="Disordered" evidence="1">
    <location>
        <begin position="1086"/>
        <end position="1112"/>
    </location>
</feature>
<keyword evidence="3" id="KW-0808">Transferase</keyword>
<feature type="region of interest" description="Disordered" evidence="1">
    <location>
        <begin position="139"/>
        <end position="158"/>
    </location>
</feature>
<feature type="compositionally biased region" description="Polar residues" evidence="1">
    <location>
        <begin position="775"/>
        <end position="788"/>
    </location>
</feature>
<dbReference type="SMART" id="SM00293">
    <property type="entry name" value="PWWP"/>
    <property type="match status" value="1"/>
</dbReference>
<proteinExistence type="predicted"/>
<reference evidence="3 4" key="1">
    <citation type="journal article" date="2018" name="Sci. Data">
        <title>The draft genome sequence of cork oak.</title>
        <authorList>
            <person name="Ramos A.M."/>
            <person name="Usie A."/>
            <person name="Barbosa P."/>
            <person name="Barros P.M."/>
            <person name="Capote T."/>
            <person name="Chaves I."/>
            <person name="Simoes F."/>
            <person name="Abreu I."/>
            <person name="Carrasquinho I."/>
            <person name="Faro C."/>
            <person name="Guimaraes J.B."/>
            <person name="Mendonca D."/>
            <person name="Nobrega F."/>
            <person name="Rodrigues L."/>
            <person name="Saibo N.J.M."/>
            <person name="Varela M.C."/>
            <person name="Egas C."/>
            <person name="Matos J."/>
            <person name="Miguel C.M."/>
            <person name="Oliveira M.M."/>
            <person name="Ricardo C.P."/>
            <person name="Goncalves S."/>
        </authorList>
    </citation>
    <scope>NUCLEOTIDE SEQUENCE [LARGE SCALE GENOMIC DNA]</scope>
    <source>
        <strain evidence="4">cv. HL8</strain>
    </source>
</reference>
<evidence type="ECO:0000313" key="3">
    <source>
        <dbReference type="EMBL" id="KAK7834964.1"/>
    </source>
</evidence>
<dbReference type="AlphaFoldDB" id="A0AAW0K6M2"/>
<sequence>MSENSSHIDLNSDVVSADPENGSLRVKNSEPSVKPVGSETETLTVKEEPLKSQSQVQGSLVEKVRIFSEIEGAESLVGGQVVVGEVKSDKELVLESKNSVGIVGTMVGDSGFNERNVGTVDGDPFVEGNDPLQNRAKEEVVGSDGGQNGKQVHVGEVSGIDRLQDGIASGSRQGDREPGVESVSQLSNVAEIDETGVTHVSEVLTSEGLVGSDGDQNGKLVHVDEVSGIDQLQDGGASGSRQGDREPGVESVSQLSNVVETDETGVTHVSEVLTSEGLENQDMKMDAVVETNEKRSPDAHVSEVLTSEGLENQDMKMDAVVETNEKRSPDTHVSEVLTSEGLENQDVKMDAVVETDEKQSPDAHGMEAGVSETIGEESNAFNLVVDLNPYMTTDENVSGDVNVKSGASRPEFHVSDLVWGKVRSHPWWPGQIFDPSDSSDKAKKYFRKDGYLIAYFGDQTFAWNEEARIKSFRGHFSQMEKQSNKEEFHYAVVCALEEISRRVEFGLACSCTSEEVYAKLRTQIIANAGIREESSRRVGGDYSLTADSFEPVELVNYIKELAQSPRGEANRLELVIARAQLSAFYRWKGYSQLPEFNMVGALLESDADILPTGEKKNHSELNENAILDIDNEKPLASGKGKSKSQLSSSGKRKHISGDSTSPSKKKKKEKSLSPGKKEKKEKSLSPSKKEKEEKSLSPSKKDKKEKSLSPSKKEKREKSLSDLLTEKSLRTSNGESGSKKKDVGKLLSKLSGKKRKAVDGMSDDSSVKDEKRHLSSGSANKPVQTRQTFKVGDGIRRAASQLNGSNPILKYGDGISQDTVDKNKSKQNPSLGRSHISELTKMEVSSPEEMLSQLCLAARDPMKGYNFLVSIVSFFSGFRNSVSRDDSNFMEREWCLKRVFGGKTGKRLRKRGINEKSKLETSDSYWTDRIIQSLPEEHSSLENQNEAREILPETSSEKDCSAIEPLVAFEMSLNMDSKQQSFGENLGSDAVKPVAHLEESFRPDPSPTALILNFMDMDAVPSEANLNKIFSRFGSLNESETEVIKKSNRAKVVFKRRSDAETAFSSAGKFSIFGPSLVSYRLKYLSSTPSKASPSTKKRGRKDTTSEEGNVV</sequence>
<dbReference type="PANTHER" id="PTHR42851">
    <property type="entry name" value="ALDOLASE-RELATED"/>
    <property type="match status" value="1"/>
</dbReference>
<name>A0AAW0K6M2_QUESU</name>
<feature type="compositionally biased region" description="Basic and acidic residues" evidence="1">
    <location>
        <begin position="675"/>
        <end position="729"/>
    </location>
</feature>
<dbReference type="InterPro" id="IPR053063">
    <property type="entry name" value="PWWP_domain_containing_PDP"/>
</dbReference>
<organism evidence="3 4">
    <name type="scientific">Quercus suber</name>
    <name type="common">Cork oak</name>
    <dbReference type="NCBI Taxonomy" id="58331"/>
    <lineage>
        <taxon>Eukaryota</taxon>
        <taxon>Viridiplantae</taxon>
        <taxon>Streptophyta</taxon>
        <taxon>Embryophyta</taxon>
        <taxon>Tracheophyta</taxon>
        <taxon>Spermatophyta</taxon>
        <taxon>Magnoliopsida</taxon>
        <taxon>eudicotyledons</taxon>
        <taxon>Gunneridae</taxon>
        <taxon>Pentapetalae</taxon>
        <taxon>rosids</taxon>
        <taxon>fabids</taxon>
        <taxon>Fagales</taxon>
        <taxon>Fagaceae</taxon>
        <taxon>Quercus</taxon>
    </lineage>
</organism>